<evidence type="ECO:0000256" key="7">
    <source>
        <dbReference type="ARBA" id="ARBA00022777"/>
    </source>
</evidence>
<dbReference type="PANTHER" id="PTHR47984">
    <property type="entry name" value="OS01G0323000 PROTEIN"/>
    <property type="match status" value="1"/>
</dbReference>
<gene>
    <name evidence="12" type="ORF">RND81_03G015900</name>
</gene>
<evidence type="ECO:0000256" key="10">
    <source>
        <dbReference type="ARBA" id="ARBA00023136"/>
    </source>
</evidence>
<keyword evidence="6 11" id="KW-0547">Nucleotide-binding</keyword>
<keyword evidence="8 11" id="KW-0067">ATP-binding</keyword>
<dbReference type="SUPFAM" id="SSF56112">
    <property type="entry name" value="Protein kinase-like (PK-like)"/>
    <property type="match status" value="1"/>
</dbReference>
<keyword evidence="10" id="KW-0472">Membrane</keyword>
<dbReference type="GO" id="GO:0004674">
    <property type="term" value="F:protein serine/threonine kinase activity"/>
    <property type="evidence" value="ECO:0007669"/>
    <property type="project" value="UniProtKB-EC"/>
</dbReference>
<comment type="caution">
    <text evidence="12">The sequence shown here is derived from an EMBL/GenBank/DDBJ whole genome shotgun (WGS) entry which is preliminary data.</text>
</comment>
<dbReference type="AlphaFoldDB" id="A0AAW1M4K0"/>
<feature type="binding site" evidence="11">
    <location>
        <position position="131"/>
    </location>
    <ligand>
        <name>ATP</name>
        <dbReference type="ChEBI" id="CHEBI:30616"/>
    </ligand>
</feature>
<evidence type="ECO:0000256" key="6">
    <source>
        <dbReference type="ARBA" id="ARBA00022741"/>
    </source>
</evidence>
<protein>
    <recommendedName>
        <fullName evidence="2">non-specific serine/threonine protein kinase</fullName>
        <ecNumber evidence="2">2.7.11.1</ecNumber>
    </recommendedName>
</protein>
<name>A0AAW1M4K0_SAPOF</name>
<evidence type="ECO:0000313" key="13">
    <source>
        <dbReference type="Proteomes" id="UP001443914"/>
    </source>
</evidence>
<accession>A0AAW1M4K0</accession>
<dbReference type="GO" id="GO:0005524">
    <property type="term" value="F:ATP binding"/>
    <property type="evidence" value="ECO:0007669"/>
    <property type="project" value="UniProtKB-UniRule"/>
</dbReference>
<comment type="subcellular location">
    <subcellularLocation>
        <location evidence="1">Membrane</location>
        <topology evidence="1">Single-pass membrane protein</topology>
    </subcellularLocation>
</comment>
<keyword evidence="5" id="KW-0812">Transmembrane</keyword>
<evidence type="ECO:0000313" key="12">
    <source>
        <dbReference type="EMBL" id="KAK9740159.1"/>
    </source>
</evidence>
<evidence type="ECO:0000256" key="3">
    <source>
        <dbReference type="ARBA" id="ARBA00022553"/>
    </source>
</evidence>
<keyword evidence="13" id="KW-1185">Reference proteome</keyword>
<keyword evidence="3" id="KW-0597">Phosphoprotein</keyword>
<evidence type="ECO:0000256" key="1">
    <source>
        <dbReference type="ARBA" id="ARBA00004167"/>
    </source>
</evidence>
<dbReference type="EMBL" id="JBDFQZ010000003">
    <property type="protein sequence ID" value="KAK9740159.1"/>
    <property type="molecule type" value="Genomic_DNA"/>
</dbReference>
<evidence type="ECO:0000256" key="5">
    <source>
        <dbReference type="ARBA" id="ARBA00022692"/>
    </source>
</evidence>
<evidence type="ECO:0000256" key="8">
    <source>
        <dbReference type="ARBA" id="ARBA00022840"/>
    </source>
</evidence>
<dbReference type="EC" id="2.7.11.1" evidence="2"/>
<evidence type="ECO:0000256" key="9">
    <source>
        <dbReference type="ARBA" id="ARBA00022989"/>
    </source>
</evidence>
<dbReference type="InterPro" id="IPR052232">
    <property type="entry name" value="RLK_Ser/Thr-Kinase"/>
</dbReference>
<keyword evidence="9" id="KW-1133">Transmembrane helix</keyword>
<dbReference type="Proteomes" id="UP001443914">
    <property type="component" value="Unassembled WGS sequence"/>
</dbReference>
<dbReference type="GO" id="GO:0016020">
    <property type="term" value="C:membrane"/>
    <property type="evidence" value="ECO:0007669"/>
    <property type="project" value="UniProtKB-SubCell"/>
</dbReference>
<dbReference type="PROSITE" id="PS00107">
    <property type="entry name" value="PROTEIN_KINASE_ATP"/>
    <property type="match status" value="1"/>
</dbReference>
<sequence>MPPNLVIRPCLTHLAILNVTIYVMARFIRNFVPSYIKCQDLLLGGLAYGSPYGVPTSKVMRAFQSKLSVASSSTTTTTVDVVNIGWGRWYNLCELETATRGFCEENVIGEGDNGVVYKGVLEDGSIVAVKKFLNNKYVSCFGFSNVCHLIHFDDSKVNISMMLSSMRLSVERSWIVGLQKRVLSMRLWNPLEAIVAFILDFGFICNFRARRISDSGHRLETSLSA</sequence>
<keyword evidence="4" id="KW-0808">Transferase</keyword>
<keyword evidence="7" id="KW-0418">Kinase</keyword>
<evidence type="ECO:0000256" key="2">
    <source>
        <dbReference type="ARBA" id="ARBA00012513"/>
    </source>
</evidence>
<dbReference type="InterPro" id="IPR017441">
    <property type="entry name" value="Protein_kinase_ATP_BS"/>
</dbReference>
<reference evidence="12" key="1">
    <citation type="submission" date="2024-03" db="EMBL/GenBank/DDBJ databases">
        <title>WGS assembly of Saponaria officinalis var. Norfolk2.</title>
        <authorList>
            <person name="Jenkins J."/>
            <person name="Shu S."/>
            <person name="Grimwood J."/>
            <person name="Barry K."/>
            <person name="Goodstein D."/>
            <person name="Schmutz J."/>
            <person name="Leebens-Mack J."/>
            <person name="Osbourn A."/>
        </authorList>
    </citation>
    <scope>NUCLEOTIDE SEQUENCE [LARGE SCALE GENOMIC DNA]</scope>
    <source>
        <strain evidence="12">JIC</strain>
    </source>
</reference>
<dbReference type="InterPro" id="IPR011009">
    <property type="entry name" value="Kinase-like_dom_sf"/>
</dbReference>
<dbReference type="Gene3D" id="3.30.200.20">
    <property type="entry name" value="Phosphorylase Kinase, domain 1"/>
    <property type="match status" value="1"/>
</dbReference>
<organism evidence="12 13">
    <name type="scientific">Saponaria officinalis</name>
    <name type="common">Common soapwort</name>
    <name type="synonym">Lychnis saponaria</name>
    <dbReference type="NCBI Taxonomy" id="3572"/>
    <lineage>
        <taxon>Eukaryota</taxon>
        <taxon>Viridiplantae</taxon>
        <taxon>Streptophyta</taxon>
        <taxon>Embryophyta</taxon>
        <taxon>Tracheophyta</taxon>
        <taxon>Spermatophyta</taxon>
        <taxon>Magnoliopsida</taxon>
        <taxon>eudicotyledons</taxon>
        <taxon>Gunneridae</taxon>
        <taxon>Pentapetalae</taxon>
        <taxon>Caryophyllales</taxon>
        <taxon>Caryophyllaceae</taxon>
        <taxon>Caryophylleae</taxon>
        <taxon>Saponaria</taxon>
    </lineage>
</organism>
<evidence type="ECO:0000256" key="4">
    <source>
        <dbReference type="ARBA" id="ARBA00022679"/>
    </source>
</evidence>
<proteinExistence type="predicted"/>
<dbReference type="PANTHER" id="PTHR47984:SF31">
    <property type="entry name" value="OS03G0227900 PROTEIN"/>
    <property type="match status" value="1"/>
</dbReference>
<evidence type="ECO:0000256" key="11">
    <source>
        <dbReference type="PROSITE-ProRule" id="PRU10141"/>
    </source>
</evidence>